<protein>
    <submittedName>
        <fullName evidence="2">Uncharacterized protein</fullName>
    </submittedName>
</protein>
<evidence type="ECO:0000313" key="3">
    <source>
        <dbReference type="Proteomes" id="UP000309215"/>
    </source>
</evidence>
<proteinExistence type="predicted"/>
<dbReference type="OrthoDB" id="5511762at2"/>
<evidence type="ECO:0000313" key="2">
    <source>
        <dbReference type="EMBL" id="TKD02424.1"/>
    </source>
</evidence>
<organism evidence="2 3">
    <name type="scientific">Polyangium fumosum</name>
    <dbReference type="NCBI Taxonomy" id="889272"/>
    <lineage>
        <taxon>Bacteria</taxon>
        <taxon>Pseudomonadati</taxon>
        <taxon>Myxococcota</taxon>
        <taxon>Polyangia</taxon>
        <taxon>Polyangiales</taxon>
        <taxon>Polyangiaceae</taxon>
        <taxon>Polyangium</taxon>
    </lineage>
</organism>
<dbReference type="Proteomes" id="UP000309215">
    <property type="component" value="Unassembled WGS sequence"/>
</dbReference>
<feature type="region of interest" description="Disordered" evidence="1">
    <location>
        <begin position="248"/>
        <end position="274"/>
    </location>
</feature>
<comment type="caution">
    <text evidence="2">The sequence shown here is derived from an EMBL/GenBank/DDBJ whole genome shotgun (WGS) entry which is preliminary data.</text>
</comment>
<name>A0A4U1J791_9BACT</name>
<accession>A0A4U1J791</accession>
<dbReference type="RefSeq" id="WP_136932230.1">
    <property type="nucleotide sequence ID" value="NZ_SSMQ01000034.1"/>
</dbReference>
<dbReference type="EMBL" id="SSMQ01000034">
    <property type="protein sequence ID" value="TKD02424.1"/>
    <property type="molecule type" value="Genomic_DNA"/>
</dbReference>
<evidence type="ECO:0000256" key="1">
    <source>
        <dbReference type="SAM" id="MobiDB-lite"/>
    </source>
</evidence>
<reference evidence="2 3" key="1">
    <citation type="submission" date="2019-04" db="EMBL/GenBank/DDBJ databases">
        <authorList>
            <person name="Li Y."/>
            <person name="Wang J."/>
        </authorList>
    </citation>
    <scope>NUCLEOTIDE SEQUENCE [LARGE SCALE GENOMIC DNA]</scope>
    <source>
        <strain evidence="2 3">DSM 14668</strain>
    </source>
</reference>
<dbReference type="AlphaFoldDB" id="A0A4U1J791"/>
<gene>
    <name evidence="2" type="ORF">E8A74_28430</name>
</gene>
<keyword evidence="3" id="KW-1185">Reference proteome</keyword>
<sequence>MSPPQKKKPPVDHDAAKAAFEKLLPRLAQLPKDGLQSPNTSVDAAAIVALGIAREFSAPQARARFELLPKELFDIAAIDDLEAAALAAWYTATSLLSANAQGTEAKLPVELVDDATTLKARMLKVGEYHFDPATPTGREIADIRVGTGYRDLAQDLARLARLYRTEKNQLENDKVHYSVEDATRADELSHRILAELATSRSTEQALWTERVQRAWTLLLGLYGEATTTAAWLWRKESGAAPYPSLVTAGRAARKARSEGAAEEPPPGGGESTGG</sequence>